<sequence>MERNISENAEATISLLGLRSPSHKYEGMMSIKGSVPSPRKTPLRAPETNSSVSSSIGLLDKFPSEVVVMIMAQLDLQSLAQFAKVSFQGDGFVQSCREYRDLLQFVPETIEAYCRLGLLDLHPVADIHRALWTAQCDTCCSPGPFLFLPTCQRCCLGCLDHNPALRLMTPTAAENMYGLTKSQVETLRVVHVRKENVHPGFAGLVGGRGRFFFNYGIVELTYPPHDQVVVAQAARRLAIAAHGGSESAALARVQQKYEEDQSTGLKVSWTLENLEWWFNGHAQPPRHESLKKADVLLHWGCRWCLSGEGHSSAKYGSMATMPFPTLTRGTEDGTLQLAEGPVWCWGCDVARVKFEWFRVGSYQNIREHEAWACIPARYSDSSWPPQKLIYMLADMAHTKESFLRHVQECPCSQWTLRHVEPLND</sequence>
<proteinExistence type="predicted"/>
<evidence type="ECO:0000313" key="3">
    <source>
        <dbReference type="Proteomes" id="UP001390339"/>
    </source>
</evidence>
<dbReference type="InterPro" id="IPR001810">
    <property type="entry name" value="F-box_dom"/>
</dbReference>
<protein>
    <submittedName>
        <fullName evidence="2">F-box domain-containing protein</fullName>
    </submittedName>
</protein>
<accession>A0ABR2I1X6</accession>
<evidence type="ECO:0000313" key="2">
    <source>
        <dbReference type="EMBL" id="KAK8856015.1"/>
    </source>
</evidence>
<reference evidence="2 3" key="1">
    <citation type="journal article" date="2024" name="IMA Fungus">
        <title>Apiospora arundinis, a panoply of carbohydrate-active enzymes and secondary metabolites.</title>
        <authorList>
            <person name="Sorensen T."/>
            <person name="Petersen C."/>
            <person name="Muurmann A.T."/>
            <person name="Christiansen J.V."/>
            <person name="Brundto M.L."/>
            <person name="Overgaard C.K."/>
            <person name="Boysen A.T."/>
            <person name="Wollenberg R.D."/>
            <person name="Larsen T.O."/>
            <person name="Sorensen J.L."/>
            <person name="Nielsen K.L."/>
            <person name="Sondergaard T.E."/>
        </authorList>
    </citation>
    <scope>NUCLEOTIDE SEQUENCE [LARGE SCALE GENOMIC DNA]</scope>
    <source>
        <strain evidence="2 3">AAU 773</strain>
    </source>
</reference>
<evidence type="ECO:0000259" key="1">
    <source>
        <dbReference type="PROSITE" id="PS50181"/>
    </source>
</evidence>
<dbReference type="EMBL" id="JAPCWZ010000007">
    <property type="protein sequence ID" value="KAK8856015.1"/>
    <property type="molecule type" value="Genomic_DNA"/>
</dbReference>
<feature type="domain" description="F-box" evidence="1">
    <location>
        <begin position="56"/>
        <end position="102"/>
    </location>
</feature>
<organism evidence="2 3">
    <name type="scientific">Apiospora arundinis</name>
    <dbReference type="NCBI Taxonomy" id="335852"/>
    <lineage>
        <taxon>Eukaryota</taxon>
        <taxon>Fungi</taxon>
        <taxon>Dikarya</taxon>
        <taxon>Ascomycota</taxon>
        <taxon>Pezizomycotina</taxon>
        <taxon>Sordariomycetes</taxon>
        <taxon>Xylariomycetidae</taxon>
        <taxon>Amphisphaeriales</taxon>
        <taxon>Apiosporaceae</taxon>
        <taxon>Apiospora</taxon>
    </lineage>
</organism>
<name>A0ABR2I1X6_9PEZI</name>
<dbReference type="PROSITE" id="PS50181">
    <property type="entry name" value="FBOX"/>
    <property type="match status" value="1"/>
</dbReference>
<gene>
    <name evidence="2" type="ORF">PGQ11_011927</name>
</gene>
<keyword evidence="3" id="KW-1185">Reference proteome</keyword>
<dbReference type="Proteomes" id="UP001390339">
    <property type="component" value="Unassembled WGS sequence"/>
</dbReference>
<comment type="caution">
    <text evidence="2">The sequence shown here is derived from an EMBL/GenBank/DDBJ whole genome shotgun (WGS) entry which is preliminary data.</text>
</comment>